<evidence type="ECO:0000313" key="3">
    <source>
        <dbReference type="Proteomes" id="UP001221411"/>
    </source>
</evidence>
<dbReference type="Proteomes" id="UP001221411">
    <property type="component" value="Unassembled WGS sequence"/>
</dbReference>
<gene>
    <name evidence="2" type="ORF">POL67_34755</name>
</gene>
<accession>A0ABT5EXJ8</accession>
<feature type="transmembrane region" description="Helical" evidence="1">
    <location>
        <begin position="45"/>
        <end position="62"/>
    </location>
</feature>
<dbReference type="EMBL" id="JAQNDO010000001">
    <property type="protein sequence ID" value="MDC0746540.1"/>
    <property type="molecule type" value="Genomic_DNA"/>
</dbReference>
<evidence type="ECO:0000313" key="2">
    <source>
        <dbReference type="EMBL" id="MDC0746540.1"/>
    </source>
</evidence>
<keyword evidence="1" id="KW-0812">Transmembrane</keyword>
<proteinExistence type="predicted"/>
<name>A0ABT5EXJ8_9BACT</name>
<reference evidence="2 3" key="1">
    <citation type="submission" date="2022-11" db="EMBL/GenBank/DDBJ databases">
        <title>Minimal conservation of predation-associated metabolite biosynthetic gene clusters underscores biosynthetic potential of Myxococcota including descriptions for ten novel species: Archangium lansinium sp. nov., Myxococcus landrumus sp. nov., Nannocystis bai.</title>
        <authorList>
            <person name="Ahearne A."/>
            <person name="Stevens C."/>
            <person name="Dowd S."/>
        </authorList>
    </citation>
    <scope>NUCLEOTIDE SEQUENCE [LARGE SCALE GENOMIC DNA]</scope>
    <source>
        <strain evidence="2 3">RJM3</strain>
    </source>
</reference>
<keyword evidence="1" id="KW-0472">Membrane</keyword>
<dbReference type="RefSeq" id="WP_271924918.1">
    <property type="nucleotide sequence ID" value="NZ_JAQNDO010000001.1"/>
</dbReference>
<sequence>MYSYASADIDAPAHAVQFARVVPELAARHLGPWLGKHEHPKQTRSLLPLALLGAFAVALLAPRRPI</sequence>
<organism evidence="2 3">
    <name type="scientific">Polyangium mundeleinium</name>
    <dbReference type="NCBI Taxonomy" id="2995306"/>
    <lineage>
        <taxon>Bacteria</taxon>
        <taxon>Pseudomonadati</taxon>
        <taxon>Myxococcota</taxon>
        <taxon>Polyangia</taxon>
        <taxon>Polyangiales</taxon>
        <taxon>Polyangiaceae</taxon>
        <taxon>Polyangium</taxon>
    </lineage>
</organism>
<protein>
    <submittedName>
        <fullName evidence="2">Uncharacterized protein</fullName>
    </submittedName>
</protein>
<evidence type="ECO:0000256" key="1">
    <source>
        <dbReference type="SAM" id="Phobius"/>
    </source>
</evidence>
<keyword evidence="3" id="KW-1185">Reference proteome</keyword>
<comment type="caution">
    <text evidence="2">The sequence shown here is derived from an EMBL/GenBank/DDBJ whole genome shotgun (WGS) entry which is preliminary data.</text>
</comment>
<keyword evidence="1" id="KW-1133">Transmembrane helix</keyword>